<dbReference type="Pfam" id="PF03914">
    <property type="entry name" value="CBF"/>
    <property type="match status" value="1"/>
</dbReference>
<accession>A0AAN7U9G6</accession>
<dbReference type="PANTHER" id="PTHR12048:SF0">
    <property type="entry name" value="CCAAT_ENHANCER-BINDING PROTEIN ZETA"/>
    <property type="match status" value="1"/>
</dbReference>
<dbReference type="InterPro" id="IPR040155">
    <property type="entry name" value="CEBPZ/Mak21-like"/>
</dbReference>
<feature type="compositionally biased region" description="Acidic residues" evidence="2">
    <location>
        <begin position="829"/>
        <end position="848"/>
    </location>
</feature>
<comment type="similarity">
    <text evidence="1">Belongs to the CBF/MAK21 family.</text>
</comment>
<dbReference type="InterPro" id="IPR016024">
    <property type="entry name" value="ARM-type_fold"/>
</dbReference>
<feature type="compositionally biased region" description="Low complexity" evidence="2">
    <location>
        <begin position="1"/>
        <end position="20"/>
    </location>
</feature>
<dbReference type="Proteomes" id="UP001344447">
    <property type="component" value="Unassembled WGS sequence"/>
</dbReference>
<feature type="compositionally biased region" description="Acidic residues" evidence="2">
    <location>
        <begin position="780"/>
        <end position="809"/>
    </location>
</feature>
<dbReference type="EMBL" id="JAVFKY010000001">
    <property type="protein sequence ID" value="KAK5582688.1"/>
    <property type="molecule type" value="Genomic_DNA"/>
</dbReference>
<evidence type="ECO:0000256" key="2">
    <source>
        <dbReference type="SAM" id="MobiDB-lite"/>
    </source>
</evidence>
<protein>
    <recommendedName>
        <fullName evidence="3">CCAAT-binding factor domain-containing protein</fullName>
    </recommendedName>
</protein>
<evidence type="ECO:0000256" key="1">
    <source>
        <dbReference type="ARBA" id="ARBA00007797"/>
    </source>
</evidence>
<feature type="compositionally biased region" description="Basic residues" evidence="2">
    <location>
        <begin position="1000"/>
        <end position="1012"/>
    </location>
</feature>
<feature type="compositionally biased region" description="Basic and acidic residues" evidence="2">
    <location>
        <begin position="21"/>
        <end position="68"/>
    </location>
</feature>
<feature type="region of interest" description="Disordered" evidence="2">
    <location>
        <begin position="702"/>
        <end position="736"/>
    </location>
</feature>
<sequence>MVVPTQSKTTTTTTTTTATAEKPKTSEKPNNKKSDNKKQDKKNSNEDKKINNKEKYHNKSNKTEEVNNKKFTSPKTNNNDKKDVTKAESSRDRFSKKFFGNKDKKETEVTPTLSSFQKREQPYQKKETTQPYQKKETTQPYQKKETTQPYQKKFEIKKDNPTPNKESDIKVQTIDQTLAKAQGLYNNKVEEYLTEFKKSGSRDDQWKEKIQHTGTIRDRISAISLLIQKAPMYRLASLDILLNLAAKKSEREREFAINSLKDLFVNSLLPNTKLKRFNERENIKNSKPVELVQWYFEDLLKARYQAYIRLLEILSKDTVPRIRSIATSTVQYLLLKKPEQEEVLLALLVNKLGDEEGGNASKAVKLLEKLLETHPAMKIVVIREIELFLYRPNNSNRAQYNALYYLNKLQVACDKDGTSSVEIKEMSHRLIKLYFTFFTNKSNINSSAISLIIFGIRKAYSITKETTVFEPEQLKSLFKSCRKSTLNKVIQTLCLIFEIKQHTPEIANEFYSNLYHTLNRTEKLSQFDQTSFLNLVFRGIKHDDNLSRSMAILKRLLQFSFHQIVSFSAATLILVSELIKFNPAFGTMITDVKESLSSPKGESEDESEEEQEETYNPYHHDPIKANAQLSCLWEITLYSIHQHPSISSMANDLLNSKPIKFQGNPTVLFTLSAFLEKFVLSRQKNRKLMTTLKVTKSKIAEQYGINSDEEDANQDEEEGDEEEEEEEEQVGEIRPEDKFLKTFGDISTASGITNKKKVGIQFVTNDEEVDKALGYKENENDSDEDLEDLDAEYSYEDLEDSDFEDEVFETEIPKSKKPVAQPTKKSTDQAEDENDDDDEEFDVDDEEFASLNNEEFLDSIPDDDDEEDNGEDLDEDEEDEEYMGDVDEEQDDDDDDEDATNVDTPDFGDEEADEDVDGDDDVQTPDFGDEDEEDEQDEGDEDDEDKSDFLKSMQNNDAFMDADDFASMLEKSGGSNNKSSFKKKGSKSIAPSKKSSTSKQPKKSSSAKRKRF</sequence>
<organism evidence="4 5">
    <name type="scientific">Dictyostelium firmibasis</name>
    <dbReference type="NCBI Taxonomy" id="79012"/>
    <lineage>
        <taxon>Eukaryota</taxon>
        <taxon>Amoebozoa</taxon>
        <taxon>Evosea</taxon>
        <taxon>Eumycetozoa</taxon>
        <taxon>Dictyostelia</taxon>
        <taxon>Dictyosteliales</taxon>
        <taxon>Dictyosteliaceae</taxon>
        <taxon>Dictyostelium</taxon>
    </lineage>
</organism>
<dbReference type="AlphaFoldDB" id="A0AAN7U9G6"/>
<feature type="region of interest" description="Disordered" evidence="2">
    <location>
        <begin position="1"/>
        <end position="167"/>
    </location>
</feature>
<evidence type="ECO:0000313" key="5">
    <source>
        <dbReference type="Proteomes" id="UP001344447"/>
    </source>
</evidence>
<dbReference type="PANTHER" id="PTHR12048">
    <property type="entry name" value="CCAAT-BINDING FACTOR-RELATED"/>
    <property type="match status" value="1"/>
</dbReference>
<evidence type="ECO:0000313" key="4">
    <source>
        <dbReference type="EMBL" id="KAK5582688.1"/>
    </source>
</evidence>
<feature type="region of interest" description="Disordered" evidence="2">
    <location>
        <begin position="768"/>
        <end position="1012"/>
    </location>
</feature>
<proteinExistence type="inferred from homology"/>
<feature type="compositionally biased region" description="Acidic residues" evidence="2">
    <location>
        <begin position="707"/>
        <end position="730"/>
    </location>
</feature>
<feature type="compositionally biased region" description="Basic and acidic residues" evidence="2">
    <location>
        <begin position="117"/>
        <end position="167"/>
    </location>
</feature>
<evidence type="ECO:0000259" key="3">
    <source>
        <dbReference type="Pfam" id="PF03914"/>
    </source>
</evidence>
<gene>
    <name evidence="4" type="ORF">RB653_004273</name>
</gene>
<feature type="compositionally biased region" description="Basic and acidic residues" evidence="2">
    <location>
        <begin position="770"/>
        <end position="779"/>
    </location>
</feature>
<dbReference type="GO" id="GO:0005634">
    <property type="term" value="C:nucleus"/>
    <property type="evidence" value="ECO:0007669"/>
    <property type="project" value="UniProtKB-ARBA"/>
</dbReference>
<feature type="domain" description="CCAAT-binding factor" evidence="3">
    <location>
        <begin position="490"/>
        <end position="650"/>
    </location>
</feature>
<feature type="compositionally biased region" description="Basic and acidic residues" evidence="2">
    <location>
        <begin position="78"/>
        <end position="108"/>
    </location>
</feature>
<comment type="caution">
    <text evidence="4">The sequence shown here is derived from an EMBL/GenBank/DDBJ whole genome shotgun (WGS) entry which is preliminary data.</text>
</comment>
<feature type="compositionally biased region" description="Acidic residues" evidence="2">
    <location>
        <begin position="603"/>
        <end position="613"/>
    </location>
</feature>
<name>A0AAN7U9G6_9MYCE</name>
<dbReference type="InterPro" id="IPR005612">
    <property type="entry name" value="CCAAT-binding_factor"/>
</dbReference>
<keyword evidence="5" id="KW-1185">Reference proteome</keyword>
<feature type="compositionally biased region" description="Acidic residues" evidence="2">
    <location>
        <begin position="855"/>
        <end position="946"/>
    </location>
</feature>
<reference evidence="4 5" key="1">
    <citation type="submission" date="2023-11" db="EMBL/GenBank/DDBJ databases">
        <title>Dfirmibasis_genome.</title>
        <authorList>
            <person name="Edelbroek B."/>
            <person name="Kjellin J."/>
            <person name="Jerlstrom-Hultqvist J."/>
            <person name="Soderbom F."/>
        </authorList>
    </citation>
    <scope>NUCLEOTIDE SEQUENCE [LARGE SCALE GENOMIC DNA]</scope>
    <source>
        <strain evidence="4 5">TNS-C-14</strain>
    </source>
</reference>
<dbReference type="SUPFAM" id="SSF48371">
    <property type="entry name" value="ARM repeat"/>
    <property type="match status" value="1"/>
</dbReference>
<feature type="region of interest" description="Disordered" evidence="2">
    <location>
        <begin position="595"/>
        <end position="620"/>
    </location>
</feature>